<gene>
    <name evidence="2" type="ORF">Nepgr_012707</name>
</gene>
<sequence>MKDEWLREAMTDDGVVVEVLLLLKQSGSHPPRPPKRPSAFPPLDWGLRQPRSKVASSKKEREPTRLSPTTPLSWSLVAGGSGCGASPSDGYEESSRPSYRFLAFRSKGTGTTNTIQTSNKRPKRKKTFVELKEEESSLLKERSYLRMELATLREALKEQISTNENLKRMKISFHEELETKSGLTLNKTDEENATNPTEASTLECTPSSVPKHVSCDDASGSELCPSDIDASTLEHPAFALPDLNMMPEEDPVLETQSDETDPGFSDAVDT</sequence>
<accession>A0AAD3SHL0</accession>
<keyword evidence="3" id="KW-1185">Reference proteome</keyword>
<name>A0AAD3SHL0_NEPGR</name>
<dbReference type="AlphaFoldDB" id="A0AAD3SHL0"/>
<dbReference type="PANTHER" id="PTHR35099">
    <property type="entry name" value="OS02G0182700 PROTEIN"/>
    <property type="match status" value="1"/>
</dbReference>
<feature type="compositionally biased region" description="Polar residues" evidence="1">
    <location>
        <begin position="193"/>
        <end position="208"/>
    </location>
</feature>
<organism evidence="2 3">
    <name type="scientific">Nepenthes gracilis</name>
    <name type="common">Slender pitcher plant</name>
    <dbReference type="NCBI Taxonomy" id="150966"/>
    <lineage>
        <taxon>Eukaryota</taxon>
        <taxon>Viridiplantae</taxon>
        <taxon>Streptophyta</taxon>
        <taxon>Embryophyta</taxon>
        <taxon>Tracheophyta</taxon>
        <taxon>Spermatophyta</taxon>
        <taxon>Magnoliopsida</taxon>
        <taxon>eudicotyledons</taxon>
        <taxon>Gunneridae</taxon>
        <taxon>Pentapetalae</taxon>
        <taxon>Caryophyllales</taxon>
        <taxon>Nepenthaceae</taxon>
        <taxon>Nepenthes</taxon>
    </lineage>
</organism>
<feature type="region of interest" description="Disordered" evidence="1">
    <location>
        <begin position="25"/>
        <end position="94"/>
    </location>
</feature>
<protein>
    <submittedName>
        <fullName evidence="2">Uncharacterized protein</fullName>
    </submittedName>
</protein>
<feature type="region of interest" description="Disordered" evidence="1">
    <location>
        <begin position="243"/>
        <end position="270"/>
    </location>
</feature>
<dbReference type="EMBL" id="BSYO01000010">
    <property type="protein sequence ID" value="GMH10866.1"/>
    <property type="molecule type" value="Genomic_DNA"/>
</dbReference>
<feature type="compositionally biased region" description="Acidic residues" evidence="1">
    <location>
        <begin position="247"/>
        <end position="261"/>
    </location>
</feature>
<feature type="region of interest" description="Disordered" evidence="1">
    <location>
        <begin position="182"/>
        <end position="228"/>
    </location>
</feature>
<comment type="caution">
    <text evidence="2">The sequence shown here is derived from an EMBL/GenBank/DDBJ whole genome shotgun (WGS) entry which is preliminary data.</text>
</comment>
<evidence type="ECO:0000256" key="1">
    <source>
        <dbReference type="SAM" id="MobiDB-lite"/>
    </source>
</evidence>
<reference evidence="2" key="1">
    <citation type="submission" date="2023-05" db="EMBL/GenBank/DDBJ databases">
        <title>Nepenthes gracilis genome sequencing.</title>
        <authorList>
            <person name="Fukushima K."/>
        </authorList>
    </citation>
    <scope>NUCLEOTIDE SEQUENCE</scope>
    <source>
        <strain evidence="2">SING2019-196</strain>
    </source>
</reference>
<evidence type="ECO:0000313" key="2">
    <source>
        <dbReference type="EMBL" id="GMH10866.1"/>
    </source>
</evidence>
<evidence type="ECO:0000313" key="3">
    <source>
        <dbReference type="Proteomes" id="UP001279734"/>
    </source>
</evidence>
<proteinExistence type="predicted"/>
<dbReference type="PANTHER" id="PTHR35099:SF2">
    <property type="entry name" value="OS02G0182700 PROTEIN"/>
    <property type="match status" value="1"/>
</dbReference>
<dbReference type="Proteomes" id="UP001279734">
    <property type="component" value="Unassembled WGS sequence"/>
</dbReference>